<dbReference type="GO" id="GO:0005737">
    <property type="term" value="C:cytoplasm"/>
    <property type="evidence" value="ECO:0007669"/>
    <property type="project" value="TreeGrafter"/>
</dbReference>
<sequence>MSGDTSPREPIPVSILTGFLGSGKTTLLNAILKDPAMADAAVLINEFGEIGIDHILVERLSEDIVLLNAGCICCSVRGDMVSSLRDLFAKRAAKEVPPFQRLFLETTGLADPAPIVHTLMTDPFTARHYRLDGIVCTLDCVLGLRQLRDHGEAVKQIALADRIVLTKNDLAGSEARARLTAHAHTINPAVPMICADHGRLAVSEIIDAGLFRGEGACPDLLPWLNTQAYGSDAPIRTHGFEATREHAHDHHIRSFVIDVDFPLPWESLMVWFDMILATQGDRILRLKGILNVRGETRPIAIHGVQHVFHPPAPLACWPKDDPRTSRLVFITQNLSRQALEDTFHAFVRP</sequence>
<accession>A0A4R3JFN6</accession>
<comment type="catalytic activity">
    <reaction evidence="6">
        <text>GTP + H2O = GDP + phosphate + H(+)</text>
        <dbReference type="Rhea" id="RHEA:19669"/>
        <dbReference type="ChEBI" id="CHEBI:15377"/>
        <dbReference type="ChEBI" id="CHEBI:15378"/>
        <dbReference type="ChEBI" id="CHEBI:37565"/>
        <dbReference type="ChEBI" id="CHEBI:43474"/>
        <dbReference type="ChEBI" id="CHEBI:58189"/>
    </reaction>
    <physiologicalReaction direction="left-to-right" evidence="6">
        <dbReference type="Rhea" id="RHEA:19670"/>
    </physiologicalReaction>
</comment>
<dbReference type="InterPro" id="IPR011629">
    <property type="entry name" value="CobW-like_C"/>
</dbReference>
<dbReference type="InterPro" id="IPR003495">
    <property type="entry name" value="CobW/HypB/UreG_nucleotide-bd"/>
</dbReference>
<dbReference type="Pfam" id="PF07683">
    <property type="entry name" value="CobW_C"/>
    <property type="match status" value="1"/>
</dbReference>
<evidence type="ECO:0000256" key="2">
    <source>
        <dbReference type="ARBA" id="ARBA00022801"/>
    </source>
</evidence>
<keyword evidence="2" id="KW-0378">Hydrolase</keyword>
<evidence type="ECO:0000313" key="8">
    <source>
        <dbReference type="EMBL" id="TCS64093.1"/>
    </source>
</evidence>
<dbReference type="SUPFAM" id="SSF90002">
    <property type="entry name" value="Hypothetical protein YjiA, C-terminal domain"/>
    <property type="match status" value="1"/>
</dbReference>
<dbReference type="GO" id="GO:0000166">
    <property type="term" value="F:nucleotide binding"/>
    <property type="evidence" value="ECO:0007669"/>
    <property type="project" value="UniProtKB-KW"/>
</dbReference>
<dbReference type="Gene3D" id="3.40.50.300">
    <property type="entry name" value="P-loop containing nucleotide triphosphate hydrolases"/>
    <property type="match status" value="1"/>
</dbReference>
<dbReference type="Gene3D" id="3.30.1220.10">
    <property type="entry name" value="CobW-like, C-terminal domain"/>
    <property type="match status" value="1"/>
</dbReference>
<protein>
    <submittedName>
        <fullName evidence="8">G3E family GTPase</fullName>
    </submittedName>
</protein>
<evidence type="ECO:0000259" key="7">
    <source>
        <dbReference type="SMART" id="SM00833"/>
    </source>
</evidence>
<dbReference type="AlphaFoldDB" id="A0A4R3JFN6"/>
<dbReference type="SMART" id="SM00833">
    <property type="entry name" value="CobW_C"/>
    <property type="match status" value="1"/>
</dbReference>
<dbReference type="Pfam" id="PF02492">
    <property type="entry name" value="cobW"/>
    <property type="match status" value="1"/>
</dbReference>
<dbReference type="InterPro" id="IPR027417">
    <property type="entry name" value="P-loop_NTPase"/>
</dbReference>
<name>A0A4R3JFN6_9PROT</name>
<dbReference type="PANTHER" id="PTHR13748">
    <property type="entry name" value="COBW-RELATED"/>
    <property type="match status" value="1"/>
</dbReference>
<evidence type="ECO:0000313" key="9">
    <source>
        <dbReference type="Proteomes" id="UP000295304"/>
    </source>
</evidence>
<keyword evidence="9" id="KW-1185">Reference proteome</keyword>
<proteinExistence type="inferred from homology"/>
<evidence type="ECO:0000256" key="5">
    <source>
        <dbReference type="ARBA" id="ARBA00045658"/>
    </source>
</evidence>
<evidence type="ECO:0000256" key="1">
    <source>
        <dbReference type="ARBA" id="ARBA00022741"/>
    </source>
</evidence>
<dbReference type="PANTHER" id="PTHR13748:SF62">
    <property type="entry name" value="COBW DOMAIN-CONTAINING PROTEIN"/>
    <property type="match status" value="1"/>
</dbReference>
<dbReference type="Proteomes" id="UP000295304">
    <property type="component" value="Unassembled WGS sequence"/>
</dbReference>
<evidence type="ECO:0000256" key="4">
    <source>
        <dbReference type="ARBA" id="ARBA00034320"/>
    </source>
</evidence>
<dbReference type="InterPro" id="IPR051316">
    <property type="entry name" value="Zinc-reg_GTPase_activator"/>
</dbReference>
<organism evidence="8 9">
    <name type="scientific">Varunaivibrio sulfuroxidans</name>
    <dbReference type="NCBI Taxonomy" id="1773489"/>
    <lineage>
        <taxon>Bacteria</taxon>
        <taxon>Pseudomonadati</taxon>
        <taxon>Pseudomonadota</taxon>
        <taxon>Alphaproteobacteria</taxon>
        <taxon>Rhodospirillales</taxon>
        <taxon>Magnetovibrionaceae</taxon>
        <taxon>Varunaivibrio</taxon>
    </lineage>
</organism>
<gene>
    <name evidence="8" type="ORF">EDD55_102132</name>
</gene>
<dbReference type="RefSeq" id="WP_132938061.1">
    <property type="nucleotide sequence ID" value="NZ_CP119676.1"/>
</dbReference>
<comment type="function">
    <text evidence="5">Zinc chaperone that directly transfers zinc cofactor to target proteins, thereby activating them. Zinc is transferred from the CXCC motif in the GTPase domain to the zinc binding site in target proteins in a process requiring GTP hydrolysis.</text>
</comment>
<reference evidence="8 9" key="1">
    <citation type="submission" date="2019-03" db="EMBL/GenBank/DDBJ databases">
        <title>Genomic Encyclopedia of Type Strains, Phase IV (KMG-IV): sequencing the most valuable type-strain genomes for metagenomic binning, comparative biology and taxonomic classification.</title>
        <authorList>
            <person name="Goeker M."/>
        </authorList>
    </citation>
    <scope>NUCLEOTIDE SEQUENCE [LARGE SCALE GENOMIC DNA]</scope>
    <source>
        <strain evidence="8 9">DSM 101688</strain>
    </source>
</reference>
<feature type="domain" description="CobW C-terminal" evidence="7">
    <location>
        <begin position="252"/>
        <end position="347"/>
    </location>
</feature>
<dbReference type="OrthoDB" id="9808822at2"/>
<evidence type="ECO:0000256" key="3">
    <source>
        <dbReference type="ARBA" id="ARBA00023186"/>
    </source>
</evidence>
<dbReference type="GO" id="GO:0016787">
    <property type="term" value="F:hydrolase activity"/>
    <property type="evidence" value="ECO:0007669"/>
    <property type="project" value="UniProtKB-KW"/>
</dbReference>
<comment type="caution">
    <text evidence="8">The sequence shown here is derived from an EMBL/GenBank/DDBJ whole genome shotgun (WGS) entry which is preliminary data.</text>
</comment>
<evidence type="ECO:0000256" key="6">
    <source>
        <dbReference type="ARBA" id="ARBA00049117"/>
    </source>
</evidence>
<dbReference type="SUPFAM" id="SSF52540">
    <property type="entry name" value="P-loop containing nucleoside triphosphate hydrolases"/>
    <property type="match status" value="1"/>
</dbReference>
<dbReference type="CDD" id="cd03112">
    <property type="entry name" value="CobW-like"/>
    <property type="match status" value="1"/>
</dbReference>
<dbReference type="EMBL" id="SLZW01000002">
    <property type="protein sequence ID" value="TCS64093.1"/>
    <property type="molecule type" value="Genomic_DNA"/>
</dbReference>
<keyword evidence="1" id="KW-0547">Nucleotide-binding</keyword>
<keyword evidence="3" id="KW-0143">Chaperone</keyword>
<dbReference type="InterPro" id="IPR036627">
    <property type="entry name" value="CobW-likC_sf"/>
</dbReference>
<comment type="similarity">
    <text evidence="4">Belongs to the SIMIBI class G3E GTPase family. ZNG1 subfamily.</text>
</comment>